<feature type="chain" id="PRO_5038719926" evidence="1">
    <location>
        <begin position="23"/>
        <end position="331"/>
    </location>
</feature>
<dbReference type="PROSITE" id="PS51257">
    <property type="entry name" value="PROKAR_LIPOPROTEIN"/>
    <property type="match status" value="1"/>
</dbReference>
<dbReference type="Pfam" id="PF12974">
    <property type="entry name" value="Phosphonate-bd"/>
    <property type="match status" value="1"/>
</dbReference>
<dbReference type="RefSeq" id="WP_079493319.1">
    <property type="nucleotide sequence ID" value="NZ_FUZT01000009.1"/>
</dbReference>
<keyword evidence="1" id="KW-0732">Signal</keyword>
<dbReference type="Proteomes" id="UP000190285">
    <property type="component" value="Unassembled WGS sequence"/>
</dbReference>
<gene>
    <name evidence="2" type="ORF">SAMN02194393_03514</name>
</gene>
<proteinExistence type="predicted"/>
<dbReference type="PANTHER" id="PTHR30024:SF46">
    <property type="entry name" value="ABC TRANSPORTER, SUBSTRATE-BINDING LIPOPROTEIN"/>
    <property type="match status" value="1"/>
</dbReference>
<keyword evidence="3" id="KW-1185">Reference proteome</keyword>
<protein>
    <submittedName>
        <fullName evidence="2">NitT/TauT family transport system substrate-binding protein</fullName>
    </submittedName>
</protein>
<dbReference type="SUPFAM" id="SSF53850">
    <property type="entry name" value="Periplasmic binding protein-like II"/>
    <property type="match status" value="1"/>
</dbReference>
<evidence type="ECO:0000313" key="3">
    <source>
        <dbReference type="Proteomes" id="UP000190285"/>
    </source>
</evidence>
<dbReference type="UniPathway" id="UPA00079"/>
<accession>A0A1T5LYB4</accession>
<sequence length="331" mass="36194">MNKLFKFTTVSLIIVLSLLVFAACDGNKAESEPTTIKVATLKGPTGMGMVKIMEDNEENKGDINYEFTVSGAPDELAGKVIKGEVDVAALPTNLAAVIYNKTEGQIKLAAVNTMGVLYILENGNEIEDIDDLKGKKIHASGKGATPDYVLKYVLKENGIDPENDVEIDFSMQHADLSAMVAAGDADIAFLPQPHVTTALMKNKDMRIALDMTEEWDKVSGDESQLAMGCIVVQKEFAQNNKEALDKFLEEYKASVEWVNANNADAGALVEKHGILPNAKLAEKAIPKCNIVFMDAGESKKLLDGFYRILFDFNPKSVGGKLPDEEFYYIEK</sequence>
<dbReference type="GO" id="GO:0009234">
    <property type="term" value="P:menaquinone biosynthetic process"/>
    <property type="evidence" value="ECO:0007669"/>
    <property type="project" value="UniProtKB-UniPathway"/>
</dbReference>
<feature type="signal peptide" evidence="1">
    <location>
        <begin position="1"/>
        <end position="22"/>
    </location>
</feature>
<evidence type="ECO:0000256" key="1">
    <source>
        <dbReference type="SAM" id="SignalP"/>
    </source>
</evidence>
<evidence type="ECO:0000313" key="2">
    <source>
        <dbReference type="EMBL" id="SKC80971.1"/>
    </source>
</evidence>
<dbReference type="OrthoDB" id="9814375at2"/>
<name>A0A1T5LYB4_9FIRM</name>
<dbReference type="AlphaFoldDB" id="A0A1T5LYB4"/>
<dbReference type="PANTHER" id="PTHR30024">
    <property type="entry name" value="ALIPHATIC SULFONATES-BINDING PROTEIN-RELATED"/>
    <property type="match status" value="1"/>
</dbReference>
<dbReference type="EMBL" id="FUZT01000009">
    <property type="protein sequence ID" value="SKC80971.1"/>
    <property type="molecule type" value="Genomic_DNA"/>
</dbReference>
<dbReference type="Gene3D" id="3.40.190.10">
    <property type="entry name" value="Periplasmic binding protein-like II"/>
    <property type="match status" value="2"/>
</dbReference>
<organism evidence="2 3">
    <name type="scientific">Maledivibacter halophilus</name>
    <dbReference type="NCBI Taxonomy" id="36842"/>
    <lineage>
        <taxon>Bacteria</taxon>
        <taxon>Bacillati</taxon>
        <taxon>Bacillota</taxon>
        <taxon>Clostridia</taxon>
        <taxon>Peptostreptococcales</taxon>
        <taxon>Caminicellaceae</taxon>
        <taxon>Maledivibacter</taxon>
    </lineage>
</organism>
<reference evidence="2 3" key="1">
    <citation type="submission" date="2017-02" db="EMBL/GenBank/DDBJ databases">
        <authorList>
            <person name="Peterson S.W."/>
        </authorList>
    </citation>
    <scope>NUCLEOTIDE SEQUENCE [LARGE SCALE GENOMIC DNA]</scope>
    <source>
        <strain evidence="2 3">M1</strain>
    </source>
</reference>
<dbReference type="InterPro" id="IPR027024">
    <property type="entry name" value="UCP027386_ABC_sbc_TM0202"/>
</dbReference>
<dbReference type="PIRSF" id="PIRSF027386">
    <property type="entry name" value="UCP027386_ABC_sbc_TM0202"/>
    <property type="match status" value="1"/>
</dbReference>
<dbReference type="STRING" id="36842.SAMN02194393_03514"/>